<feature type="compositionally biased region" description="Basic residues" evidence="1">
    <location>
        <begin position="367"/>
        <end position="376"/>
    </location>
</feature>
<accession>Q96U76</accession>
<reference evidence="3" key="2">
    <citation type="submission" date="2001-11" db="EMBL/GenBank/DDBJ databases">
        <authorList>
            <person name="German Neurospora genome project"/>
        </authorList>
    </citation>
    <scope>NUCLEOTIDE SEQUENCE</scope>
</reference>
<dbReference type="Pfam" id="PF04818">
    <property type="entry name" value="CID"/>
    <property type="match status" value="1"/>
</dbReference>
<feature type="compositionally biased region" description="Low complexity" evidence="1">
    <location>
        <begin position="647"/>
        <end position="670"/>
    </location>
</feature>
<proteinExistence type="predicted"/>
<protein>
    <submittedName>
        <fullName evidence="3">Uncharacterized protein B18D24.090</fullName>
    </submittedName>
</protein>
<dbReference type="InterPro" id="IPR008942">
    <property type="entry name" value="ENTH_VHS"/>
</dbReference>
<dbReference type="HOGENOM" id="CLU_021915_1_0_1"/>
<gene>
    <name evidence="3" type="primary">B18D24.090</name>
</gene>
<feature type="region of interest" description="Disordered" evidence="1">
    <location>
        <begin position="199"/>
        <end position="222"/>
    </location>
</feature>
<feature type="compositionally biased region" description="Pro residues" evidence="1">
    <location>
        <begin position="636"/>
        <end position="646"/>
    </location>
</feature>
<dbReference type="InterPro" id="IPR006569">
    <property type="entry name" value="CID_dom"/>
</dbReference>
<dbReference type="PRINTS" id="PR01217">
    <property type="entry name" value="PRICHEXTENSN"/>
</dbReference>
<dbReference type="OMA" id="NYQGQWP"/>
<feature type="compositionally biased region" description="Pro residues" evidence="1">
    <location>
        <begin position="499"/>
        <end position="532"/>
    </location>
</feature>
<dbReference type="GO" id="GO:0006874">
    <property type="term" value="P:intracellular calcium ion homeostasis"/>
    <property type="evidence" value="ECO:0007669"/>
    <property type="project" value="TreeGrafter"/>
</dbReference>
<evidence type="ECO:0000259" key="2">
    <source>
        <dbReference type="PROSITE" id="PS51391"/>
    </source>
</evidence>
<dbReference type="AlphaFoldDB" id="Q96U76"/>
<name>Q96U76_NEUCS</name>
<feature type="compositionally biased region" description="Pro residues" evidence="1">
    <location>
        <begin position="540"/>
        <end position="556"/>
    </location>
</feature>
<feature type="compositionally biased region" description="Basic residues" evidence="1">
    <location>
        <begin position="445"/>
        <end position="462"/>
    </location>
</feature>
<feature type="domain" description="CID" evidence="2">
    <location>
        <begin position="60"/>
        <end position="201"/>
    </location>
</feature>
<feature type="compositionally biased region" description="Pro residues" evidence="1">
    <location>
        <begin position="564"/>
        <end position="629"/>
    </location>
</feature>
<evidence type="ECO:0000256" key="1">
    <source>
        <dbReference type="SAM" id="MobiDB-lite"/>
    </source>
</evidence>
<feature type="compositionally biased region" description="Basic residues" evidence="1">
    <location>
        <begin position="410"/>
        <end position="424"/>
    </location>
</feature>
<feature type="compositionally biased region" description="Basic and acidic residues" evidence="1">
    <location>
        <begin position="425"/>
        <end position="444"/>
    </location>
</feature>
<dbReference type="EMBL" id="AL513466">
    <property type="protein sequence ID" value="CAD11415.1"/>
    <property type="molecule type" value="Genomic_DNA"/>
</dbReference>
<dbReference type="Gene3D" id="1.25.40.90">
    <property type="match status" value="1"/>
</dbReference>
<dbReference type="PROSITE" id="PS51391">
    <property type="entry name" value="CID"/>
    <property type="match status" value="1"/>
</dbReference>
<reference evidence="3" key="1">
    <citation type="submission" date="2001-02" db="EMBL/GenBank/DDBJ databases">
        <authorList>
            <person name="Schulte U."/>
            <person name="Aign V."/>
            <person name="Hoheisel J."/>
            <person name="Brandt P."/>
            <person name="Fartmann B."/>
            <person name="Holland R."/>
            <person name="Nyakatura G."/>
            <person name="Mewes H.W."/>
            <person name="Mannhaupt G."/>
        </authorList>
    </citation>
    <scope>NUCLEOTIDE SEQUENCE</scope>
</reference>
<sequence length="740" mass="81656">MASTSAELIVAKAALTGALFRADPQSCSRDEIESTLTLLNTATAECSPSNVQLCGISVCPAPYVQKCKQWALTNLVPSSMRIAPFCKYLIALVKSYGQGQAKDLTESEKKRGRETSVKRKRLHALYLLNDILYHVKFRNHDDSFAPKLEQALLVLVSSASSFTNCPKHIRKIQDLISLWEEKGYFSEAVVKQLRVAVEDGPSSNASVQNTTQPTATSSSSMPKPVRAAPYIMPAMHGDPSVPWYDLPAGNWMPVLEPNSTRPMNPDMIKPLVLPAGPAEKTLVQAVQKLLVDVDNIFSKDAANLDGPTPEIGQMGEVIEIDEITGEVIGGETYYGWSRNFCEKMKKRNQRGASGNDSRSRTRERTRSSRSRSRSRSRSYSPSRSRDSSRGSDARPAFKRQRLSESPERRYRSRSRSRSQSRSRSRSRDRSRDRSARSRGYDSRSRSRSRSRGRYRSRSRSRSTSRPGFRQRSPRYGSRGRSRSVSPARLRGGQHQQPPYHAPPPLTSFPTGVPPRPPQHPGVFVPPPPPPHNQPVGNFHPVPPPIGFPVGAPPLPGQPHQFPSFPVPPPPPPPQNYQGQWPPPPPGPPHQYPQHPQHPTPPPHITPSPPPNFFPPGGPMAVPPHPPPFAPSSGGAWPPPPPPPHSNQPPHHAQHQQHQQHQPQYHQSQQHQGRDYQGYSQHQPRDYQQHQQQQGREGDYGGGNGPGYRGGRGGGGAGRGDYGRGGYGGQRGGAPWGGGWA</sequence>
<dbReference type="PANTHER" id="PTHR12323:SF0">
    <property type="entry name" value="CALCIUM HOMEOSTASIS ENDOPLASMIC RETICULUM PROTEIN"/>
    <property type="match status" value="1"/>
</dbReference>
<feature type="compositionally biased region" description="Low complexity" evidence="1">
    <location>
        <begin position="463"/>
        <end position="498"/>
    </location>
</feature>
<feature type="region of interest" description="Disordered" evidence="1">
    <location>
        <begin position="345"/>
        <end position="740"/>
    </location>
</feature>
<feature type="compositionally biased region" description="Gly residues" evidence="1">
    <location>
        <begin position="699"/>
        <end position="740"/>
    </location>
</feature>
<feature type="compositionally biased region" description="Basic and acidic residues" evidence="1">
    <location>
        <begin position="383"/>
        <end position="392"/>
    </location>
</feature>
<organism evidence="3">
    <name type="scientific">Neurospora crassa</name>
    <dbReference type="NCBI Taxonomy" id="5141"/>
    <lineage>
        <taxon>Eukaryota</taxon>
        <taxon>Fungi</taxon>
        <taxon>Dikarya</taxon>
        <taxon>Ascomycota</taxon>
        <taxon>Pezizomycotina</taxon>
        <taxon>Sordariomycetes</taxon>
        <taxon>Sordariomycetidae</taxon>
        <taxon>Sordariales</taxon>
        <taxon>Sordariaceae</taxon>
        <taxon>Neurospora</taxon>
    </lineage>
</organism>
<feature type="compositionally biased region" description="Polar residues" evidence="1">
    <location>
        <begin position="201"/>
        <end position="221"/>
    </location>
</feature>
<dbReference type="GO" id="GO:0048471">
    <property type="term" value="C:perinuclear region of cytoplasm"/>
    <property type="evidence" value="ECO:0007669"/>
    <property type="project" value="TreeGrafter"/>
</dbReference>
<evidence type="ECO:0000313" key="3">
    <source>
        <dbReference type="EMBL" id="CAD11415.1"/>
    </source>
</evidence>
<dbReference type="VEuPathDB" id="FungiDB:NCU03790"/>
<dbReference type="PANTHER" id="PTHR12323">
    <property type="entry name" value="SR-RELATED CTD ASSOCIATED FACTOR 6"/>
    <property type="match status" value="1"/>
</dbReference>
<feature type="compositionally biased region" description="Basic and acidic residues" evidence="1">
    <location>
        <begin position="357"/>
        <end position="366"/>
    </location>
</feature>